<comment type="caution">
    <text evidence="6">The sequence shown here is derived from an EMBL/GenBank/DDBJ whole genome shotgun (WGS) entry which is preliminary data.</text>
</comment>
<evidence type="ECO:0000256" key="2">
    <source>
        <dbReference type="ARBA" id="ARBA00022803"/>
    </source>
</evidence>
<dbReference type="GO" id="GO:0005634">
    <property type="term" value="C:nucleus"/>
    <property type="evidence" value="ECO:0007669"/>
    <property type="project" value="TreeGrafter"/>
</dbReference>
<dbReference type="CDD" id="cd21377">
    <property type="entry name" value="CTWD_Cns1-like"/>
    <property type="match status" value="1"/>
</dbReference>
<evidence type="ECO:0000259" key="5">
    <source>
        <dbReference type="Pfam" id="PF18972"/>
    </source>
</evidence>
<evidence type="ECO:0000256" key="1">
    <source>
        <dbReference type="ARBA" id="ARBA00022737"/>
    </source>
</evidence>
<dbReference type="AlphaFoldDB" id="A0AAW1R339"/>
<feature type="coiled-coil region" evidence="3">
    <location>
        <begin position="158"/>
        <end position="185"/>
    </location>
</feature>
<sequence length="372" mass="40906">MGDKKTPGQEEPLSALFWDETPAGDDNPDQIALNSVLAESTPDEKAESLKVRGNEALQRGTQLKKTFFLREALTAYSDAIAAGPQDSALLAILHSNRAQAHLVLGNNRSALDDSQIALRHDSALLKASFRGARAAIRLHEYAVAVRLAQEGLALDSNAAELKQMLQTAEEELSKKQASQQKAEAEAIRAKAPAKKLAMAISQRHWQVGLPQFHVGTRKPFLDPEGLVHWPVLFFYPENMQSDAVEDFCEADTMSDHLDVMFGASSPPLEWDKEHLYTRSQLRLYYLSHAASPLKADQLAQALYGGWPESGKQEAPQRYGPKAAQWVAVAQDEPLGAVLSSEDYIIPGLPVFFIVPADSHVEKQLLSNELPIL</sequence>
<organism evidence="6 7">
    <name type="scientific">Apatococcus lobatus</name>
    <dbReference type="NCBI Taxonomy" id="904363"/>
    <lineage>
        <taxon>Eukaryota</taxon>
        <taxon>Viridiplantae</taxon>
        <taxon>Chlorophyta</taxon>
        <taxon>core chlorophytes</taxon>
        <taxon>Trebouxiophyceae</taxon>
        <taxon>Chlorellales</taxon>
        <taxon>Chlorellaceae</taxon>
        <taxon>Apatococcus</taxon>
    </lineage>
</organism>
<dbReference type="Pfam" id="PF18972">
    <property type="entry name" value="Wheel"/>
    <property type="match status" value="1"/>
</dbReference>
<keyword evidence="2" id="KW-0802">TPR repeat</keyword>
<evidence type="ECO:0000313" key="7">
    <source>
        <dbReference type="Proteomes" id="UP001438707"/>
    </source>
</evidence>
<dbReference type="GO" id="GO:0051879">
    <property type="term" value="F:Hsp90 protein binding"/>
    <property type="evidence" value="ECO:0007669"/>
    <property type="project" value="InterPro"/>
</dbReference>
<keyword evidence="7" id="KW-1185">Reference proteome</keyword>
<dbReference type="InterPro" id="IPR011990">
    <property type="entry name" value="TPR-like_helical_dom_sf"/>
</dbReference>
<dbReference type="Proteomes" id="UP001438707">
    <property type="component" value="Unassembled WGS sequence"/>
</dbReference>
<dbReference type="Gene3D" id="1.25.40.10">
    <property type="entry name" value="Tetratricopeptide repeat domain"/>
    <property type="match status" value="1"/>
</dbReference>
<dbReference type="InterPro" id="IPR044059">
    <property type="entry name" value="Csn1/TTC4_wheel"/>
</dbReference>
<dbReference type="PANTHER" id="PTHR46035:SF1">
    <property type="entry name" value="TETRATRICOPEPTIDE REPEAT PROTEIN 4"/>
    <property type="match status" value="1"/>
</dbReference>
<gene>
    <name evidence="6" type="ORF">WJX74_000154</name>
</gene>
<dbReference type="SUPFAM" id="SSF48452">
    <property type="entry name" value="TPR-like"/>
    <property type="match status" value="1"/>
</dbReference>
<dbReference type="GO" id="GO:0030544">
    <property type="term" value="F:Hsp70 protein binding"/>
    <property type="evidence" value="ECO:0007669"/>
    <property type="project" value="TreeGrafter"/>
</dbReference>
<keyword evidence="3" id="KW-0175">Coiled coil</keyword>
<dbReference type="GO" id="GO:0005829">
    <property type="term" value="C:cytosol"/>
    <property type="evidence" value="ECO:0007669"/>
    <property type="project" value="TreeGrafter"/>
</dbReference>
<evidence type="ECO:0000256" key="4">
    <source>
        <dbReference type="SAM" id="MobiDB-lite"/>
    </source>
</evidence>
<dbReference type="EMBL" id="JALJOS010000016">
    <property type="protein sequence ID" value="KAK9828134.1"/>
    <property type="molecule type" value="Genomic_DNA"/>
</dbReference>
<evidence type="ECO:0000256" key="3">
    <source>
        <dbReference type="SAM" id="Coils"/>
    </source>
</evidence>
<feature type="domain" description="Cns1/TTC4 wheel" evidence="5">
    <location>
        <begin position="222"/>
        <end position="290"/>
    </location>
</feature>
<accession>A0AAW1R339</accession>
<proteinExistence type="predicted"/>
<protein>
    <recommendedName>
        <fullName evidence="5">Cns1/TTC4 wheel domain-containing protein</fullName>
    </recommendedName>
</protein>
<dbReference type="PANTHER" id="PTHR46035">
    <property type="entry name" value="TETRATRICOPEPTIDE REPEAT PROTEIN 4"/>
    <property type="match status" value="1"/>
</dbReference>
<dbReference type="GO" id="GO:0006457">
    <property type="term" value="P:protein folding"/>
    <property type="evidence" value="ECO:0007669"/>
    <property type="project" value="TreeGrafter"/>
</dbReference>
<reference evidence="6 7" key="1">
    <citation type="journal article" date="2024" name="Nat. Commun.">
        <title>Phylogenomics reveals the evolutionary origins of lichenization in chlorophyte algae.</title>
        <authorList>
            <person name="Puginier C."/>
            <person name="Libourel C."/>
            <person name="Otte J."/>
            <person name="Skaloud P."/>
            <person name="Haon M."/>
            <person name="Grisel S."/>
            <person name="Petersen M."/>
            <person name="Berrin J.G."/>
            <person name="Delaux P.M."/>
            <person name="Dal Grande F."/>
            <person name="Keller J."/>
        </authorList>
    </citation>
    <scope>NUCLEOTIDE SEQUENCE [LARGE SCALE GENOMIC DNA]</scope>
    <source>
        <strain evidence="6 7">SAG 2145</strain>
    </source>
</reference>
<feature type="region of interest" description="Disordered" evidence="4">
    <location>
        <begin position="1"/>
        <end position="30"/>
    </location>
</feature>
<evidence type="ECO:0000313" key="6">
    <source>
        <dbReference type="EMBL" id="KAK9828134.1"/>
    </source>
</evidence>
<name>A0AAW1R339_9CHLO</name>
<keyword evidence="1" id="KW-0677">Repeat</keyword>